<feature type="DNA-binding region" description="H-T-H motif" evidence="2">
    <location>
        <begin position="40"/>
        <end position="59"/>
    </location>
</feature>
<dbReference type="SUPFAM" id="SSF46689">
    <property type="entry name" value="Homeodomain-like"/>
    <property type="match status" value="1"/>
</dbReference>
<name>A0A5B8XWQ8_9DELT</name>
<dbReference type="PANTHER" id="PTHR43479">
    <property type="entry name" value="ACREF/ENVCD OPERON REPRESSOR-RELATED"/>
    <property type="match status" value="1"/>
</dbReference>
<evidence type="ECO:0000256" key="2">
    <source>
        <dbReference type="PROSITE-ProRule" id="PRU00335"/>
    </source>
</evidence>
<evidence type="ECO:0000256" key="1">
    <source>
        <dbReference type="ARBA" id="ARBA00023125"/>
    </source>
</evidence>
<dbReference type="Proteomes" id="UP000321595">
    <property type="component" value="Chromosome"/>
</dbReference>
<dbReference type="InterPro" id="IPR050624">
    <property type="entry name" value="HTH-type_Tx_Regulator"/>
</dbReference>
<keyword evidence="1 2" id="KW-0238">DNA-binding</keyword>
<dbReference type="InterPro" id="IPR036271">
    <property type="entry name" value="Tet_transcr_reg_TetR-rel_C_sf"/>
</dbReference>
<sequence length="218" mass="24928">MSESIDGKRKSRNERRADRREAIKQAAIEVFSEKGYHAAKVSQIVKRVGVAQGTFYLYYEGKQQIFGELLNDFLTLVVTTVANWEPAELDSREIFREELTRVGIALTDVVQENHGLAKIFFKEALAVAPEFDQIIHDFYETLGSLLTNFNRILYERGLIKSMNFKVLAYMTIGMVERIIMEHIVTGVLADVDAREIVEHLVIHYLDGTLSEVPTERET</sequence>
<dbReference type="AlphaFoldDB" id="A0A5B8XWQ8"/>
<dbReference type="OrthoDB" id="9793734at2"/>
<feature type="domain" description="HTH tetR-type" evidence="3">
    <location>
        <begin position="17"/>
        <end position="77"/>
    </location>
</feature>
<reference evidence="4 5" key="1">
    <citation type="submission" date="2019-08" db="EMBL/GenBank/DDBJ databases">
        <authorList>
            <person name="Liang Q."/>
        </authorList>
    </citation>
    <scope>NUCLEOTIDE SEQUENCE [LARGE SCALE GENOMIC DNA]</scope>
    <source>
        <strain evidence="4 5">V1718</strain>
    </source>
</reference>
<dbReference type="Gene3D" id="1.10.357.10">
    <property type="entry name" value="Tetracycline Repressor, domain 2"/>
    <property type="match status" value="1"/>
</dbReference>
<evidence type="ECO:0000259" key="3">
    <source>
        <dbReference type="PROSITE" id="PS50977"/>
    </source>
</evidence>
<dbReference type="PRINTS" id="PR00455">
    <property type="entry name" value="HTHTETR"/>
</dbReference>
<organism evidence="4 5">
    <name type="scientific">Microvenator marinus</name>
    <dbReference type="NCBI Taxonomy" id="2600177"/>
    <lineage>
        <taxon>Bacteria</taxon>
        <taxon>Deltaproteobacteria</taxon>
        <taxon>Bradymonadales</taxon>
        <taxon>Microvenatoraceae</taxon>
        <taxon>Microvenator</taxon>
    </lineage>
</organism>
<keyword evidence="5" id="KW-1185">Reference proteome</keyword>
<evidence type="ECO:0000313" key="5">
    <source>
        <dbReference type="Proteomes" id="UP000321595"/>
    </source>
</evidence>
<dbReference type="KEGG" id="bbae:FRD01_13230"/>
<dbReference type="Pfam" id="PF00440">
    <property type="entry name" value="TetR_N"/>
    <property type="match status" value="1"/>
</dbReference>
<protein>
    <submittedName>
        <fullName evidence="4">TetR/AcrR family transcriptional regulator</fullName>
    </submittedName>
</protein>
<dbReference type="SUPFAM" id="SSF48498">
    <property type="entry name" value="Tetracyclin repressor-like, C-terminal domain"/>
    <property type="match status" value="1"/>
</dbReference>
<evidence type="ECO:0000313" key="4">
    <source>
        <dbReference type="EMBL" id="QED28176.1"/>
    </source>
</evidence>
<dbReference type="PROSITE" id="PS50977">
    <property type="entry name" value="HTH_TETR_2"/>
    <property type="match status" value="1"/>
</dbReference>
<gene>
    <name evidence="4" type="ORF">FRD01_13230</name>
</gene>
<dbReference type="InterPro" id="IPR001647">
    <property type="entry name" value="HTH_TetR"/>
</dbReference>
<dbReference type="RefSeq" id="WP_146960368.1">
    <property type="nucleotide sequence ID" value="NZ_CP042467.1"/>
</dbReference>
<proteinExistence type="predicted"/>
<dbReference type="InterPro" id="IPR009057">
    <property type="entry name" value="Homeodomain-like_sf"/>
</dbReference>
<accession>A0A5B8XWQ8</accession>
<dbReference type="GO" id="GO:0003677">
    <property type="term" value="F:DNA binding"/>
    <property type="evidence" value="ECO:0007669"/>
    <property type="project" value="UniProtKB-UniRule"/>
</dbReference>
<dbReference type="EMBL" id="CP042467">
    <property type="protein sequence ID" value="QED28176.1"/>
    <property type="molecule type" value="Genomic_DNA"/>
</dbReference>
<dbReference type="PANTHER" id="PTHR43479:SF8">
    <property type="entry name" value="TRANSCRIPTIONAL REGULATOR, TETR FAMILY"/>
    <property type="match status" value="1"/>
</dbReference>